<gene>
    <name evidence="1" type="ORF">KSX_16720</name>
</gene>
<dbReference type="Gene3D" id="2.130.10.10">
    <property type="entry name" value="YVTN repeat-like/Quinoprotein amine dehydrogenase"/>
    <property type="match status" value="3"/>
</dbReference>
<dbReference type="AlphaFoldDB" id="A0A8J3I244"/>
<dbReference type="PANTHER" id="PTHR43739:SF5">
    <property type="entry name" value="EXO-ALPHA-SIALIDASE"/>
    <property type="match status" value="1"/>
</dbReference>
<dbReference type="PROSITE" id="PS51257">
    <property type="entry name" value="PROKAR_LIPOPROTEIN"/>
    <property type="match status" value="1"/>
</dbReference>
<evidence type="ECO:0000313" key="2">
    <source>
        <dbReference type="Proteomes" id="UP000612362"/>
    </source>
</evidence>
<reference evidence="1" key="1">
    <citation type="submission" date="2020-10" db="EMBL/GenBank/DDBJ databases">
        <title>Taxonomic study of unclassified bacteria belonging to the class Ktedonobacteria.</title>
        <authorList>
            <person name="Yabe S."/>
            <person name="Wang C.M."/>
            <person name="Zheng Y."/>
            <person name="Sakai Y."/>
            <person name="Cavaletti L."/>
            <person name="Monciardini P."/>
            <person name="Donadio S."/>
        </authorList>
    </citation>
    <scope>NUCLEOTIDE SEQUENCE</scope>
    <source>
        <strain evidence="1">SOSP1-1</strain>
    </source>
</reference>
<dbReference type="InterPro" id="IPR052025">
    <property type="entry name" value="Xyloglucanase_GH74"/>
</dbReference>
<dbReference type="EMBL" id="BNJF01000001">
    <property type="protein sequence ID" value="GHO43509.1"/>
    <property type="molecule type" value="Genomic_DNA"/>
</dbReference>
<proteinExistence type="predicted"/>
<dbReference type="GO" id="GO:0010411">
    <property type="term" value="P:xyloglucan metabolic process"/>
    <property type="evidence" value="ECO:0007669"/>
    <property type="project" value="TreeGrafter"/>
</dbReference>
<dbReference type="RefSeq" id="WP_220192980.1">
    <property type="nucleotide sequence ID" value="NZ_BNJF01000001.1"/>
</dbReference>
<dbReference type="CDD" id="cd15482">
    <property type="entry name" value="Sialidase_non-viral"/>
    <property type="match status" value="2"/>
</dbReference>
<accession>A0A8J3I244</accession>
<dbReference type="PANTHER" id="PTHR43739">
    <property type="entry name" value="XYLOGLUCANASE (EUROFUNG)"/>
    <property type="match status" value="1"/>
</dbReference>
<dbReference type="Proteomes" id="UP000612362">
    <property type="component" value="Unassembled WGS sequence"/>
</dbReference>
<protein>
    <recommendedName>
        <fullName evidence="3">Glycosyl hydrolase</fullName>
    </recommendedName>
</protein>
<comment type="caution">
    <text evidence="1">The sequence shown here is derived from an EMBL/GenBank/DDBJ whole genome shotgun (WGS) entry which is preliminary data.</text>
</comment>
<dbReference type="InterPro" id="IPR015943">
    <property type="entry name" value="WD40/YVTN_repeat-like_dom_sf"/>
</dbReference>
<sequence length="361" mass="38755">MQRHHQPHILWIFLSVLILSTLLLVSCDGAGTKQGETTTQSQPKVNVFGSAANHPHSLLALDQHVLLLATHYGLFRSADNGQSWKMVAGGPGQAMEGLMTYSMVKSPLDDKRVYVLAQFVDKAISKGTPGLYSSSDGGQTWQFGIAAAKLEQSNIFLAQAGNTSADEVYIYLNALGKNGLQVSQDKGQHFQSPGELPFGSLSSLITIPGQKHTLLAASSDGLARSEDDGQHWSLIKGTGGVYELTASGPNGPIYASGDDGVYASQDGGKTFQRVYSDSAINSLSTSLSEPQTLYGKTGTAIYRSQDGGKKWEKLPALQGNYFNVVANPFQAGQVYISLSYPVAVYRFDQSSQHWTSLTPKA</sequence>
<name>A0A8J3I244_9CHLR</name>
<evidence type="ECO:0000313" key="1">
    <source>
        <dbReference type="EMBL" id="GHO43509.1"/>
    </source>
</evidence>
<keyword evidence="2" id="KW-1185">Reference proteome</keyword>
<evidence type="ECO:0008006" key="3">
    <source>
        <dbReference type="Google" id="ProtNLM"/>
    </source>
</evidence>
<dbReference type="SUPFAM" id="SSF110296">
    <property type="entry name" value="Oligoxyloglucan reducing end-specific cellobiohydrolase"/>
    <property type="match status" value="1"/>
</dbReference>
<organism evidence="1 2">
    <name type="scientific">Ktedonospora formicarum</name>
    <dbReference type="NCBI Taxonomy" id="2778364"/>
    <lineage>
        <taxon>Bacteria</taxon>
        <taxon>Bacillati</taxon>
        <taxon>Chloroflexota</taxon>
        <taxon>Ktedonobacteria</taxon>
        <taxon>Ktedonobacterales</taxon>
        <taxon>Ktedonobacteraceae</taxon>
        <taxon>Ktedonospora</taxon>
    </lineage>
</organism>